<dbReference type="InParanoid" id="A0A067R989"/>
<keyword evidence="3" id="KW-1185">Reference proteome</keyword>
<accession>A0A067R989</accession>
<reference evidence="2 3" key="1">
    <citation type="journal article" date="2014" name="Nat. Commun.">
        <title>Molecular traces of alternative social organization in a termite genome.</title>
        <authorList>
            <person name="Terrapon N."/>
            <person name="Li C."/>
            <person name="Robertson H.M."/>
            <person name="Ji L."/>
            <person name="Meng X."/>
            <person name="Booth W."/>
            <person name="Chen Z."/>
            <person name="Childers C.P."/>
            <person name="Glastad K.M."/>
            <person name="Gokhale K."/>
            <person name="Gowin J."/>
            <person name="Gronenberg W."/>
            <person name="Hermansen R.A."/>
            <person name="Hu H."/>
            <person name="Hunt B.G."/>
            <person name="Huylmans A.K."/>
            <person name="Khalil S.M."/>
            <person name="Mitchell R.D."/>
            <person name="Munoz-Torres M.C."/>
            <person name="Mustard J.A."/>
            <person name="Pan H."/>
            <person name="Reese J.T."/>
            <person name="Scharf M.E."/>
            <person name="Sun F."/>
            <person name="Vogel H."/>
            <person name="Xiao J."/>
            <person name="Yang W."/>
            <person name="Yang Z."/>
            <person name="Yang Z."/>
            <person name="Zhou J."/>
            <person name="Zhu J."/>
            <person name="Brent C.S."/>
            <person name="Elsik C.G."/>
            <person name="Goodisman M.A."/>
            <person name="Liberles D.A."/>
            <person name="Roe R.M."/>
            <person name="Vargo E.L."/>
            <person name="Vilcinskas A."/>
            <person name="Wang J."/>
            <person name="Bornberg-Bauer E."/>
            <person name="Korb J."/>
            <person name="Zhang G."/>
            <person name="Liebig J."/>
        </authorList>
    </citation>
    <scope>NUCLEOTIDE SEQUENCE [LARGE SCALE GENOMIC DNA]</scope>
    <source>
        <tissue evidence="2">Whole organism</tissue>
    </source>
</reference>
<feature type="compositionally biased region" description="Basic residues" evidence="1">
    <location>
        <begin position="90"/>
        <end position="99"/>
    </location>
</feature>
<dbReference type="Proteomes" id="UP000027135">
    <property type="component" value="Unassembled WGS sequence"/>
</dbReference>
<feature type="region of interest" description="Disordered" evidence="1">
    <location>
        <begin position="86"/>
        <end position="108"/>
    </location>
</feature>
<dbReference type="EMBL" id="KK852613">
    <property type="protein sequence ID" value="KDR20241.1"/>
    <property type="molecule type" value="Genomic_DNA"/>
</dbReference>
<evidence type="ECO:0000313" key="2">
    <source>
        <dbReference type="EMBL" id="KDR20241.1"/>
    </source>
</evidence>
<dbReference type="AlphaFoldDB" id="A0A067R989"/>
<gene>
    <name evidence="2" type="ORF">L798_05550</name>
</gene>
<evidence type="ECO:0000313" key="3">
    <source>
        <dbReference type="Proteomes" id="UP000027135"/>
    </source>
</evidence>
<name>A0A067R989_ZOONE</name>
<evidence type="ECO:0000256" key="1">
    <source>
        <dbReference type="SAM" id="MobiDB-lite"/>
    </source>
</evidence>
<proteinExistence type="predicted"/>
<protein>
    <submittedName>
        <fullName evidence="2">Uncharacterized protein</fullName>
    </submittedName>
</protein>
<organism evidence="2 3">
    <name type="scientific">Zootermopsis nevadensis</name>
    <name type="common">Dampwood termite</name>
    <dbReference type="NCBI Taxonomy" id="136037"/>
    <lineage>
        <taxon>Eukaryota</taxon>
        <taxon>Metazoa</taxon>
        <taxon>Ecdysozoa</taxon>
        <taxon>Arthropoda</taxon>
        <taxon>Hexapoda</taxon>
        <taxon>Insecta</taxon>
        <taxon>Pterygota</taxon>
        <taxon>Neoptera</taxon>
        <taxon>Polyneoptera</taxon>
        <taxon>Dictyoptera</taxon>
        <taxon>Blattodea</taxon>
        <taxon>Blattoidea</taxon>
        <taxon>Termitoidae</taxon>
        <taxon>Termopsidae</taxon>
        <taxon>Zootermopsis</taxon>
    </lineage>
</organism>
<sequence>MDLHLESFEVFPVLALFFGHMKDSLFWSWLGMKRVLDVFSSLEKFKSVLLLNDANKFTEKPINRLMAVNMSNAYFVWGNVAIQQDGQKKNTNKKKKKKRSAESRKKPL</sequence>